<dbReference type="NCBIfam" id="TIGR00499">
    <property type="entry name" value="lysS_bact"/>
    <property type="match status" value="1"/>
</dbReference>
<keyword evidence="10 13" id="KW-0648">Protein biosynthesis</keyword>
<evidence type="ECO:0000313" key="17">
    <source>
        <dbReference type="Proteomes" id="UP000191980"/>
    </source>
</evidence>
<evidence type="ECO:0000256" key="8">
    <source>
        <dbReference type="ARBA" id="ARBA00022840"/>
    </source>
</evidence>
<dbReference type="FunFam" id="2.40.50.140:FF:000024">
    <property type="entry name" value="Lysine--tRNA ligase"/>
    <property type="match status" value="1"/>
</dbReference>
<sequence length="499" mass="57209">MSELEHYEQEQIKQRRTKLAALRENGAIAFPTDFRRNVVAGELIAEYGEKTQEELEAEPVRVKLAGRLMTRRIMGKASFAHIQDMSGKIQLYVTRDNLLEGFYNEQFKKWDIGDIIGAEGVLFKTKVGELSVKIDDIRLLTKSLRPLPEKFHGIADQEIKYRQRYLDLIMSDESRNTFLMRSKIVAYIRQFLIERQFLEVETPMMQAIPGGATARPFETFHNALDLGMYLRIAPELYLKRLVVGGFERVFEINRNFRNEGLSTRHNPEFTMLEFYQAYAEYGELMDLTEAMLKGLAEDVVGQAVITYQGENYDFSKSFDRMTVFDSILHFNPDLSPTDLDNREAAVKVAENLGIPVKDSYGLGKVQIEIFEKTVESRLMNPTFITAYPVEVSPLARRNDDDPHVTDRFEFFVGGREIANGFTELNDSEDQAERFMQQVQEKEAGDDEAMHFDADYITALEHGMPPTAGEGIGIDRLVMLFTDAPSIRDVLLFPHMRPKA</sequence>
<dbReference type="CDD" id="cd00775">
    <property type="entry name" value="LysRS_core"/>
    <property type="match status" value="1"/>
</dbReference>
<dbReference type="Pfam" id="PF01336">
    <property type="entry name" value="tRNA_anti-codon"/>
    <property type="match status" value="1"/>
</dbReference>
<dbReference type="GO" id="GO:0042803">
    <property type="term" value="F:protein homodimerization activity"/>
    <property type="evidence" value="ECO:0007669"/>
    <property type="project" value="UniProtKB-ARBA"/>
</dbReference>
<evidence type="ECO:0000259" key="15">
    <source>
        <dbReference type="PROSITE" id="PS50862"/>
    </source>
</evidence>
<dbReference type="GO" id="GO:0000287">
    <property type="term" value="F:magnesium ion binding"/>
    <property type="evidence" value="ECO:0007669"/>
    <property type="project" value="UniProtKB-UniRule"/>
</dbReference>
<dbReference type="InterPro" id="IPR004365">
    <property type="entry name" value="NA-bd_OB_tRNA"/>
</dbReference>
<dbReference type="InterPro" id="IPR012340">
    <property type="entry name" value="NA-bd_OB-fold"/>
</dbReference>
<dbReference type="NCBIfam" id="NF001756">
    <property type="entry name" value="PRK00484.1"/>
    <property type="match status" value="1"/>
</dbReference>
<comment type="similarity">
    <text evidence="2 13">Belongs to the class-II aminoacyl-tRNA synthetase family.</text>
</comment>
<dbReference type="GO" id="GO:0005829">
    <property type="term" value="C:cytosol"/>
    <property type="evidence" value="ECO:0007669"/>
    <property type="project" value="TreeGrafter"/>
</dbReference>
<evidence type="ECO:0000256" key="6">
    <source>
        <dbReference type="ARBA" id="ARBA00022723"/>
    </source>
</evidence>
<dbReference type="PANTHER" id="PTHR42918:SF15">
    <property type="entry name" value="LYSINE--TRNA LIGASE, CHLOROPLASTIC_MITOCHONDRIAL"/>
    <property type="match status" value="1"/>
</dbReference>
<dbReference type="InterPro" id="IPR006195">
    <property type="entry name" value="aa-tRNA-synth_II"/>
</dbReference>
<dbReference type="GO" id="GO:0006430">
    <property type="term" value="P:lysyl-tRNA aminoacylation"/>
    <property type="evidence" value="ECO:0007669"/>
    <property type="project" value="UniProtKB-UniRule"/>
</dbReference>
<dbReference type="FunFam" id="3.30.930.10:FF:000001">
    <property type="entry name" value="Lysine--tRNA ligase"/>
    <property type="match status" value="1"/>
</dbReference>
<feature type="domain" description="Aminoacyl-transfer RNA synthetases class-II family profile" evidence="15">
    <location>
        <begin position="178"/>
        <end position="497"/>
    </location>
</feature>
<comment type="caution">
    <text evidence="16">The sequence shown here is derived from an EMBL/GenBank/DDBJ whole genome shotgun (WGS) entry which is preliminary data.</text>
</comment>
<name>A0A1V8MA05_9GAMM</name>
<feature type="binding site" evidence="13">
    <location>
        <position position="416"/>
    </location>
    <ligand>
        <name>Mg(2+)</name>
        <dbReference type="ChEBI" id="CHEBI:18420"/>
        <label>2</label>
    </ligand>
</feature>
<dbReference type="PANTHER" id="PTHR42918">
    <property type="entry name" value="LYSYL-TRNA SYNTHETASE"/>
    <property type="match status" value="1"/>
</dbReference>
<evidence type="ECO:0000256" key="2">
    <source>
        <dbReference type="ARBA" id="ARBA00008226"/>
    </source>
</evidence>
<evidence type="ECO:0000256" key="10">
    <source>
        <dbReference type="ARBA" id="ARBA00022917"/>
    </source>
</evidence>
<keyword evidence="6 13" id="KW-0479">Metal-binding</keyword>
<evidence type="ECO:0000256" key="4">
    <source>
        <dbReference type="ARBA" id="ARBA00022490"/>
    </source>
</evidence>
<dbReference type="InterPro" id="IPR044136">
    <property type="entry name" value="Lys-tRNA-ligase_II_N"/>
</dbReference>
<comment type="subunit">
    <text evidence="3 13">Homodimer.</text>
</comment>
<keyword evidence="5 13" id="KW-0436">Ligase</keyword>
<dbReference type="HAMAP" id="MF_00252">
    <property type="entry name" value="Lys_tRNA_synth_class2"/>
    <property type="match status" value="1"/>
</dbReference>
<dbReference type="OrthoDB" id="9802326at2"/>
<dbReference type="PRINTS" id="PR00982">
    <property type="entry name" value="TRNASYNTHLYS"/>
</dbReference>
<comment type="catalytic activity">
    <reaction evidence="12 13 14">
        <text>tRNA(Lys) + L-lysine + ATP = L-lysyl-tRNA(Lys) + AMP + diphosphate</text>
        <dbReference type="Rhea" id="RHEA:20792"/>
        <dbReference type="Rhea" id="RHEA-COMP:9696"/>
        <dbReference type="Rhea" id="RHEA-COMP:9697"/>
        <dbReference type="ChEBI" id="CHEBI:30616"/>
        <dbReference type="ChEBI" id="CHEBI:32551"/>
        <dbReference type="ChEBI" id="CHEBI:33019"/>
        <dbReference type="ChEBI" id="CHEBI:78442"/>
        <dbReference type="ChEBI" id="CHEBI:78529"/>
        <dbReference type="ChEBI" id="CHEBI:456215"/>
        <dbReference type="EC" id="6.1.1.6"/>
    </reaction>
</comment>
<dbReference type="Proteomes" id="UP000191980">
    <property type="component" value="Unassembled WGS sequence"/>
</dbReference>
<dbReference type="PROSITE" id="PS50862">
    <property type="entry name" value="AA_TRNA_LIGASE_II"/>
    <property type="match status" value="1"/>
</dbReference>
<keyword evidence="7 13" id="KW-0547">Nucleotide-binding</keyword>
<dbReference type="SUPFAM" id="SSF50249">
    <property type="entry name" value="Nucleic acid-binding proteins"/>
    <property type="match status" value="1"/>
</dbReference>
<comment type="subcellular location">
    <subcellularLocation>
        <location evidence="1 13">Cytoplasm</location>
    </subcellularLocation>
</comment>
<evidence type="ECO:0000256" key="1">
    <source>
        <dbReference type="ARBA" id="ARBA00004496"/>
    </source>
</evidence>
<keyword evidence="9 13" id="KW-0460">Magnesium</keyword>
<dbReference type="SUPFAM" id="SSF55681">
    <property type="entry name" value="Class II aaRS and biotin synthetases"/>
    <property type="match status" value="1"/>
</dbReference>
<organism evidence="16 17">
    <name type="scientific">Methyloprofundus sedimenti</name>
    <dbReference type="NCBI Taxonomy" id="1420851"/>
    <lineage>
        <taxon>Bacteria</taxon>
        <taxon>Pseudomonadati</taxon>
        <taxon>Pseudomonadota</taxon>
        <taxon>Gammaproteobacteria</taxon>
        <taxon>Methylococcales</taxon>
        <taxon>Methylococcaceae</taxon>
        <taxon>Methyloprofundus</taxon>
    </lineage>
</organism>
<comment type="cofactor">
    <cofactor evidence="13 14">
        <name>Mg(2+)</name>
        <dbReference type="ChEBI" id="CHEBI:18420"/>
    </cofactor>
    <text evidence="13 14">Binds 3 Mg(2+) ions per subunit.</text>
</comment>
<dbReference type="AlphaFoldDB" id="A0A1V8MA05"/>
<keyword evidence="8 13" id="KW-0067">ATP-binding</keyword>
<dbReference type="CDD" id="cd04322">
    <property type="entry name" value="LysRS_N"/>
    <property type="match status" value="1"/>
</dbReference>
<reference evidence="16 17" key="1">
    <citation type="submission" date="2015-12" db="EMBL/GenBank/DDBJ databases">
        <authorList>
            <person name="Shamseldin A."/>
            <person name="Moawad H."/>
            <person name="Abd El-Rahim W.M."/>
            <person name="Sadowsky M.J."/>
        </authorList>
    </citation>
    <scope>NUCLEOTIDE SEQUENCE [LARGE SCALE GENOMIC DNA]</scope>
    <source>
        <strain evidence="16 17">WF1</strain>
    </source>
</reference>
<evidence type="ECO:0000256" key="5">
    <source>
        <dbReference type="ARBA" id="ARBA00022598"/>
    </source>
</evidence>
<dbReference type="EMBL" id="LPUF01000001">
    <property type="protein sequence ID" value="OQK18367.1"/>
    <property type="molecule type" value="Genomic_DNA"/>
</dbReference>
<evidence type="ECO:0000256" key="12">
    <source>
        <dbReference type="ARBA" id="ARBA00048573"/>
    </source>
</evidence>
<dbReference type="InterPro" id="IPR004364">
    <property type="entry name" value="Aa-tRNA-synt_II"/>
</dbReference>
<feature type="binding site" evidence="13">
    <location>
        <position position="409"/>
    </location>
    <ligand>
        <name>Mg(2+)</name>
        <dbReference type="ChEBI" id="CHEBI:18420"/>
        <label>1</label>
    </ligand>
</feature>
<gene>
    <name evidence="13" type="primary">lysS</name>
    <name evidence="16" type="ORF">AU255_11280</name>
</gene>
<dbReference type="GO" id="GO:0005524">
    <property type="term" value="F:ATP binding"/>
    <property type="evidence" value="ECO:0007669"/>
    <property type="project" value="UniProtKB-UniRule"/>
</dbReference>
<keyword evidence="4 13" id="KW-0963">Cytoplasm</keyword>
<dbReference type="GO" id="GO:0004824">
    <property type="term" value="F:lysine-tRNA ligase activity"/>
    <property type="evidence" value="ECO:0007669"/>
    <property type="project" value="UniProtKB-UniRule"/>
</dbReference>
<dbReference type="Pfam" id="PF00152">
    <property type="entry name" value="tRNA-synt_2"/>
    <property type="match status" value="1"/>
</dbReference>
<dbReference type="InterPro" id="IPR002313">
    <property type="entry name" value="Lys-tRNA-ligase_II"/>
</dbReference>
<protein>
    <recommendedName>
        <fullName evidence="13">Lysine--tRNA ligase</fullName>
        <ecNumber evidence="13">6.1.1.6</ecNumber>
    </recommendedName>
    <alternativeName>
        <fullName evidence="13">Lysyl-tRNA synthetase</fullName>
        <shortName evidence="13">LysRS</shortName>
    </alternativeName>
</protein>
<evidence type="ECO:0000256" key="11">
    <source>
        <dbReference type="ARBA" id="ARBA00023146"/>
    </source>
</evidence>
<feature type="binding site" evidence="13">
    <location>
        <position position="416"/>
    </location>
    <ligand>
        <name>Mg(2+)</name>
        <dbReference type="ChEBI" id="CHEBI:18420"/>
        <label>1</label>
    </ligand>
</feature>
<dbReference type="Gene3D" id="3.30.930.10">
    <property type="entry name" value="Bira Bifunctional Protein, Domain 2"/>
    <property type="match status" value="1"/>
</dbReference>
<accession>A0A1V8MA05</accession>
<evidence type="ECO:0000256" key="7">
    <source>
        <dbReference type="ARBA" id="ARBA00022741"/>
    </source>
</evidence>
<evidence type="ECO:0000256" key="3">
    <source>
        <dbReference type="ARBA" id="ARBA00011738"/>
    </source>
</evidence>
<keyword evidence="11 13" id="KW-0030">Aminoacyl-tRNA synthetase</keyword>
<dbReference type="InterPro" id="IPR018149">
    <property type="entry name" value="Lys-tRNA-synth_II_C"/>
</dbReference>
<evidence type="ECO:0000256" key="13">
    <source>
        <dbReference type="HAMAP-Rule" id="MF_00252"/>
    </source>
</evidence>
<dbReference type="STRING" id="1420851.AU255_11280"/>
<evidence type="ECO:0000313" key="16">
    <source>
        <dbReference type="EMBL" id="OQK18367.1"/>
    </source>
</evidence>
<dbReference type="InterPro" id="IPR045864">
    <property type="entry name" value="aa-tRNA-synth_II/BPL/LPL"/>
</dbReference>
<dbReference type="RefSeq" id="WP_080522969.1">
    <property type="nucleotide sequence ID" value="NZ_LPUF01000001.1"/>
</dbReference>
<dbReference type="GO" id="GO:0000049">
    <property type="term" value="F:tRNA binding"/>
    <property type="evidence" value="ECO:0007669"/>
    <property type="project" value="TreeGrafter"/>
</dbReference>
<keyword evidence="17" id="KW-1185">Reference proteome</keyword>
<proteinExistence type="inferred from homology"/>
<evidence type="ECO:0000256" key="14">
    <source>
        <dbReference type="RuleBase" id="RU000336"/>
    </source>
</evidence>
<dbReference type="EC" id="6.1.1.6" evidence="13"/>
<dbReference type="Gene3D" id="2.40.50.140">
    <property type="entry name" value="Nucleic acid-binding proteins"/>
    <property type="match status" value="1"/>
</dbReference>
<evidence type="ECO:0000256" key="9">
    <source>
        <dbReference type="ARBA" id="ARBA00022842"/>
    </source>
</evidence>